<keyword evidence="2" id="KW-0732">Signal</keyword>
<feature type="region of interest" description="Disordered" evidence="1">
    <location>
        <begin position="152"/>
        <end position="182"/>
    </location>
</feature>
<proteinExistence type="predicted"/>
<dbReference type="AlphaFoldDB" id="A0AAD3DBQ5"/>
<feature type="region of interest" description="Disordered" evidence="1">
    <location>
        <begin position="326"/>
        <end position="409"/>
    </location>
</feature>
<keyword evidence="4" id="KW-1185">Reference proteome</keyword>
<sequence>MKFSCALLLAASLVSCDAAFVPSTSQRSSIQNLSIKNERLIQSLSTTKAAFASSKTQGYSSSLQMAMYPVIDEWQVVSAGGVKGVVTDSPIPEIEVGEVITTSKLVTSDIKDGTIVETESGSRYILGAKKQQGFSFFGGKKAQQVETEAVVTEPTPAKKRPAPFGSVGRGLTKGAGRDVKSSNAAAAGPVPVINDWIVNNREEVVGVLSNGKKITTSELSTNIAFAETGFTVVTVDDKKYKLGTPRGGAKTVEITDDTPTLGTPTLNNWDMNLDGRLVGAIRGSDNRIVPDGTQITTDKIISEADFIDEGFTVVSESGRLYKLGKKSRESGSASNATPAVSLPAISLPSFGGNSDSKEEEEESEKAPSKPFFSFGKKDEESSADVVSEVPKKAPAPVKSAPAPAPPAQSLFSRKPVKTIITPTIDNWAVTGAGGVSGNVRNSPNPEIEDGEFLTTSKLENDVNAIYTGTTVTTINGSKYVLGTKRPVSKAVVEKSPAPILAGAWFTAVIVFALLAQQ</sequence>
<dbReference type="Proteomes" id="UP001054902">
    <property type="component" value="Unassembled WGS sequence"/>
</dbReference>
<evidence type="ECO:0000313" key="3">
    <source>
        <dbReference type="EMBL" id="GFH61421.1"/>
    </source>
</evidence>
<reference evidence="3 4" key="1">
    <citation type="journal article" date="2021" name="Sci. Rep.">
        <title>The genome of the diatom Chaetoceros tenuissimus carries an ancient integrated fragment of an extant virus.</title>
        <authorList>
            <person name="Hongo Y."/>
            <person name="Kimura K."/>
            <person name="Takaki Y."/>
            <person name="Yoshida Y."/>
            <person name="Baba S."/>
            <person name="Kobayashi G."/>
            <person name="Nagasaki K."/>
            <person name="Hano T."/>
            <person name="Tomaru Y."/>
        </authorList>
    </citation>
    <scope>NUCLEOTIDE SEQUENCE [LARGE SCALE GENOMIC DNA]</scope>
    <source>
        <strain evidence="3 4">NIES-3715</strain>
    </source>
</reference>
<protein>
    <submittedName>
        <fullName evidence="3">Uncharacterized protein</fullName>
    </submittedName>
</protein>
<evidence type="ECO:0000256" key="1">
    <source>
        <dbReference type="SAM" id="MobiDB-lite"/>
    </source>
</evidence>
<dbReference type="EMBL" id="BLLK01000074">
    <property type="protein sequence ID" value="GFH61421.1"/>
    <property type="molecule type" value="Genomic_DNA"/>
</dbReference>
<organism evidence="3 4">
    <name type="scientific">Chaetoceros tenuissimus</name>
    <dbReference type="NCBI Taxonomy" id="426638"/>
    <lineage>
        <taxon>Eukaryota</taxon>
        <taxon>Sar</taxon>
        <taxon>Stramenopiles</taxon>
        <taxon>Ochrophyta</taxon>
        <taxon>Bacillariophyta</taxon>
        <taxon>Coscinodiscophyceae</taxon>
        <taxon>Chaetocerotophycidae</taxon>
        <taxon>Chaetocerotales</taxon>
        <taxon>Chaetocerotaceae</taxon>
        <taxon>Chaetoceros</taxon>
    </lineage>
</organism>
<feature type="compositionally biased region" description="Low complexity" evidence="1">
    <location>
        <begin position="385"/>
        <end position="401"/>
    </location>
</feature>
<feature type="chain" id="PRO_5041930854" evidence="2">
    <location>
        <begin position="19"/>
        <end position="517"/>
    </location>
</feature>
<evidence type="ECO:0000313" key="4">
    <source>
        <dbReference type="Proteomes" id="UP001054902"/>
    </source>
</evidence>
<name>A0AAD3DBQ5_9STRA</name>
<dbReference type="PROSITE" id="PS51257">
    <property type="entry name" value="PROKAR_LIPOPROTEIN"/>
    <property type="match status" value="1"/>
</dbReference>
<accession>A0AAD3DBQ5</accession>
<gene>
    <name evidence="3" type="ORF">CTEN210_17897</name>
</gene>
<feature type="signal peptide" evidence="2">
    <location>
        <begin position="1"/>
        <end position="18"/>
    </location>
</feature>
<evidence type="ECO:0000256" key="2">
    <source>
        <dbReference type="SAM" id="SignalP"/>
    </source>
</evidence>
<comment type="caution">
    <text evidence="3">The sequence shown here is derived from an EMBL/GenBank/DDBJ whole genome shotgun (WGS) entry which is preliminary data.</text>
</comment>